<organism evidence="11 12">
    <name type="scientific">Acidisoma silvae</name>
    <dbReference type="NCBI Taxonomy" id="2802396"/>
    <lineage>
        <taxon>Bacteria</taxon>
        <taxon>Pseudomonadati</taxon>
        <taxon>Pseudomonadota</taxon>
        <taxon>Alphaproteobacteria</taxon>
        <taxon>Acetobacterales</taxon>
        <taxon>Acidocellaceae</taxon>
        <taxon>Acidisoma</taxon>
    </lineage>
</organism>
<dbReference type="EC" id="5.4.3.8" evidence="4"/>
<protein>
    <recommendedName>
        <fullName evidence="5">Glutamate-1-semialdehyde 2,1-aminomutase</fullName>
        <ecNumber evidence="4">5.4.3.8</ecNumber>
    </recommendedName>
    <alternativeName>
        <fullName evidence="9">Glutamate-1-semialdehyde aminotransferase</fullName>
    </alternativeName>
</protein>
<gene>
    <name evidence="11" type="ORF">ASILVAE211_20420</name>
</gene>
<proteinExistence type="inferred from homology"/>
<sequence>MTDTASPLLGRAGKPQSASEKDAFDTAARFLPGGALGGNALPDDVRFVFSHGDGSRFWDASGNMYIDYILGAGTLVLGHAHPAIQAAVTEQVSRGTHFFAYLNDLSVQLARELVPLIPCAERIRFTTSGSESTFHAIRLARGFTGRAKILKFEGAYHGTHDYAQLSTTPSHTANYPNPMPDTNGIPQAVQELMLVCPYNDLDALKSILDQHGQDIAAIIVEPIQRIISPQAGFLQGVRELTRQHGIVMIMDEVVTGFRYGLSGAQGYFGVVPDMATYGKIIGGGLPVGAVAGRADIMDQADPARRATGDYVYQNGTLQGHPLGCAASLATLSVLREPGVYEALFAYADELRRALQHLFDQHKMGIRVIGDGPMWHLISGDKVPQNWGDILATDLKRQAAFDTELLRQGIFVIPNMRRFVSIRHDKADLALTLEAAERACIAFKAAQ</sequence>
<evidence type="ECO:0000256" key="10">
    <source>
        <dbReference type="RuleBase" id="RU003560"/>
    </source>
</evidence>
<dbReference type="EMBL" id="JAESVB010000015">
    <property type="protein sequence ID" value="MCB8877572.1"/>
    <property type="molecule type" value="Genomic_DNA"/>
</dbReference>
<evidence type="ECO:0000256" key="1">
    <source>
        <dbReference type="ARBA" id="ARBA00001933"/>
    </source>
</evidence>
<evidence type="ECO:0000256" key="6">
    <source>
        <dbReference type="ARBA" id="ARBA00022898"/>
    </source>
</evidence>
<dbReference type="PANTHER" id="PTHR43713:SF3">
    <property type="entry name" value="GLUTAMATE-1-SEMIALDEHYDE 2,1-AMINOMUTASE 1, CHLOROPLASTIC-RELATED"/>
    <property type="match status" value="1"/>
</dbReference>
<evidence type="ECO:0000256" key="4">
    <source>
        <dbReference type="ARBA" id="ARBA00012143"/>
    </source>
</evidence>
<dbReference type="Gene3D" id="3.90.1150.10">
    <property type="entry name" value="Aspartate Aminotransferase, domain 1"/>
    <property type="match status" value="1"/>
</dbReference>
<keyword evidence="7" id="KW-0413">Isomerase</keyword>
<dbReference type="RefSeq" id="WP_227323221.1">
    <property type="nucleotide sequence ID" value="NZ_JAESVB010000015.1"/>
</dbReference>
<dbReference type="Proteomes" id="UP000708298">
    <property type="component" value="Unassembled WGS sequence"/>
</dbReference>
<dbReference type="InterPro" id="IPR015424">
    <property type="entry name" value="PyrdxlP-dep_Trfase"/>
</dbReference>
<evidence type="ECO:0000256" key="9">
    <source>
        <dbReference type="ARBA" id="ARBA00031365"/>
    </source>
</evidence>
<comment type="cofactor">
    <cofactor evidence="1">
        <name>pyridoxal 5'-phosphate</name>
        <dbReference type="ChEBI" id="CHEBI:597326"/>
    </cofactor>
</comment>
<dbReference type="InterPro" id="IPR005814">
    <property type="entry name" value="Aminotrans_3"/>
</dbReference>
<dbReference type="GO" id="GO:0008483">
    <property type="term" value="F:transaminase activity"/>
    <property type="evidence" value="ECO:0007669"/>
    <property type="project" value="UniProtKB-KW"/>
</dbReference>
<dbReference type="CDD" id="cd00610">
    <property type="entry name" value="OAT_like"/>
    <property type="match status" value="1"/>
</dbReference>
<dbReference type="PROSITE" id="PS00600">
    <property type="entry name" value="AA_TRANSFER_CLASS_3"/>
    <property type="match status" value="1"/>
</dbReference>
<evidence type="ECO:0000256" key="8">
    <source>
        <dbReference type="ARBA" id="ARBA00023244"/>
    </source>
</evidence>
<dbReference type="FunFam" id="3.40.640.10:FF:000021">
    <property type="entry name" value="Glutamate-1-semialdehyde 2,1-aminomutase"/>
    <property type="match status" value="1"/>
</dbReference>
<dbReference type="InterPro" id="IPR015422">
    <property type="entry name" value="PyrdxlP-dep_Trfase_small"/>
</dbReference>
<evidence type="ECO:0000256" key="7">
    <source>
        <dbReference type="ARBA" id="ARBA00023235"/>
    </source>
</evidence>
<dbReference type="InterPro" id="IPR049704">
    <property type="entry name" value="Aminotrans_3_PPA_site"/>
</dbReference>
<reference evidence="11" key="1">
    <citation type="journal article" date="2021" name="Microorganisms">
        <title>Acidisoma silvae sp. nov. and Acidisomacellulosilytica sp. nov., Two Acidophilic Bacteria Isolated from Decaying Wood, Hydrolyzing Cellulose and Producing Poly-3-hydroxybutyrate.</title>
        <authorList>
            <person name="Mieszkin S."/>
            <person name="Pouder E."/>
            <person name="Uroz S."/>
            <person name="Simon-Colin C."/>
            <person name="Alain K."/>
        </authorList>
    </citation>
    <scope>NUCLEOTIDE SEQUENCE</scope>
    <source>
        <strain evidence="11">HW T2.11</strain>
    </source>
</reference>
<keyword evidence="6 10" id="KW-0663">Pyridoxal phosphate</keyword>
<name>A0A963YWC4_9PROT</name>
<comment type="pathway">
    <text evidence="2">Porphyrin-containing compound metabolism; protoporphyrin-IX biosynthesis; 5-aminolevulinate from L-glutamyl-tRNA(Glu): step 2/2.</text>
</comment>
<keyword evidence="11" id="KW-0808">Transferase</keyword>
<dbReference type="GO" id="GO:0006779">
    <property type="term" value="P:porphyrin-containing compound biosynthetic process"/>
    <property type="evidence" value="ECO:0007669"/>
    <property type="project" value="UniProtKB-KW"/>
</dbReference>
<dbReference type="GO" id="GO:0030170">
    <property type="term" value="F:pyridoxal phosphate binding"/>
    <property type="evidence" value="ECO:0007669"/>
    <property type="project" value="InterPro"/>
</dbReference>
<reference evidence="11" key="2">
    <citation type="submission" date="2021-01" db="EMBL/GenBank/DDBJ databases">
        <authorList>
            <person name="Mieszkin S."/>
            <person name="Pouder E."/>
            <person name="Alain K."/>
        </authorList>
    </citation>
    <scope>NUCLEOTIDE SEQUENCE</scope>
    <source>
        <strain evidence="11">HW T2.11</strain>
    </source>
</reference>
<dbReference type="InterPro" id="IPR015421">
    <property type="entry name" value="PyrdxlP-dep_Trfase_major"/>
</dbReference>
<dbReference type="GO" id="GO:0042286">
    <property type="term" value="F:glutamate-1-semialdehyde 2,1-aminomutase activity"/>
    <property type="evidence" value="ECO:0007669"/>
    <property type="project" value="UniProtKB-EC"/>
</dbReference>
<dbReference type="Pfam" id="PF00202">
    <property type="entry name" value="Aminotran_3"/>
    <property type="match status" value="1"/>
</dbReference>
<keyword evidence="8" id="KW-0627">Porphyrin biosynthesis</keyword>
<keyword evidence="12" id="KW-1185">Reference proteome</keyword>
<evidence type="ECO:0000256" key="2">
    <source>
        <dbReference type="ARBA" id="ARBA00004819"/>
    </source>
</evidence>
<dbReference type="AlphaFoldDB" id="A0A963YWC4"/>
<dbReference type="SUPFAM" id="SSF53383">
    <property type="entry name" value="PLP-dependent transferases"/>
    <property type="match status" value="1"/>
</dbReference>
<accession>A0A963YWC4</accession>
<comment type="similarity">
    <text evidence="3">Belongs to the class-III pyridoxal-phosphate-dependent aminotransferase family. HemL subfamily.</text>
</comment>
<dbReference type="PANTHER" id="PTHR43713">
    <property type="entry name" value="GLUTAMATE-1-SEMIALDEHYDE 2,1-AMINOMUTASE"/>
    <property type="match status" value="1"/>
</dbReference>
<evidence type="ECO:0000256" key="3">
    <source>
        <dbReference type="ARBA" id="ARBA00008981"/>
    </source>
</evidence>
<evidence type="ECO:0000313" key="12">
    <source>
        <dbReference type="Proteomes" id="UP000708298"/>
    </source>
</evidence>
<dbReference type="Gene3D" id="3.40.640.10">
    <property type="entry name" value="Type I PLP-dependent aspartate aminotransferase-like (Major domain)"/>
    <property type="match status" value="1"/>
</dbReference>
<comment type="caution">
    <text evidence="11">The sequence shown here is derived from an EMBL/GenBank/DDBJ whole genome shotgun (WGS) entry which is preliminary data.</text>
</comment>
<keyword evidence="11" id="KW-0032">Aminotransferase</keyword>
<evidence type="ECO:0000256" key="5">
    <source>
        <dbReference type="ARBA" id="ARBA00015416"/>
    </source>
</evidence>
<evidence type="ECO:0000313" key="11">
    <source>
        <dbReference type="EMBL" id="MCB8877572.1"/>
    </source>
</evidence>